<accession>A0ABT7UG88</accession>
<reference evidence="3" key="1">
    <citation type="submission" date="2023-06" db="EMBL/GenBank/DDBJ databases">
        <title>Identification and characterization of horizontal gene transfer across gut microbiota members of farm animals based on homology search.</title>
        <authorList>
            <person name="Zeman M."/>
            <person name="Kubasova T."/>
            <person name="Jahodarova E."/>
            <person name="Nykrynova M."/>
            <person name="Rychlik I."/>
        </authorList>
    </citation>
    <scope>NUCLEOTIDE SEQUENCE [LARGE SCALE GENOMIC DNA]</scope>
    <source>
        <strain evidence="3">ET341</strain>
    </source>
</reference>
<keyword evidence="1" id="KW-0472">Membrane</keyword>
<sequence length="120" mass="13838">MNRRGSILQIVLIVFMLLTLALSITSFYILQSASQLHSISLLLKQKNLEIFLVKYYSDTVQNDILLSDDYSFNGNEVISTVDDLGNYYEVTTFVQTKQMQYSFLVWVEVDTGAILKFEYV</sequence>
<evidence type="ECO:0000313" key="2">
    <source>
        <dbReference type="EMBL" id="MDM8195159.1"/>
    </source>
</evidence>
<evidence type="ECO:0000313" key="3">
    <source>
        <dbReference type="Proteomes" id="UP001529275"/>
    </source>
</evidence>
<organism evidence="2 3">
    <name type="scientific">Massilimicrobiota timonensis</name>
    <dbReference type="NCBI Taxonomy" id="1776392"/>
    <lineage>
        <taxon>Bacteria</taxon>
        <taxon>Bacillati</taxon>
        <taxon>Bacillota</taxon>
        <taxon>Erysipelotrichia</taxon>
        <taxon>Erysipelotrichales</taxon>
        <taxon>Erysipelotrichaceae</taxon>
        <taxon>Massilimicrobiota</taxon>
    </lineage>
</organism>
<proteinExistence type="predicted"/>
<dbReference type="Proteomes" id="UP001529275">
    <property type="component" value="Unassembled WGS sequence"/>
</dbReference>
<comment type="caution">
    <text evidence="2">The sequence shown here is derived from an EMBL/GenBank/DDBJ whole genome shotgun (WGS) entry which is preliminary data.</text>
</comment>
<dbReference type="EMBL" id="JAUDCK010000005">
    <property type="protein sequence ID" value="MDM8195159.1"/>
    <property type="molecule type" value="Genomic_DNA"/>
</dbReference>
<name>A0ABT7UG88_9FIRM</name>
<protein>
    <submittedName>
        <fullName evidence="2">Uncharacterized protein</fullName>
    </submittedName>
</protein>
<feature type="transmembrane region" description="Helical" evidence="1">
    <location>
        <begin position="7"/>
        <end position="30"/>
    </location>
</feature>
<evidence type="ECO:0000256" key="1">
    <source>
        <dbReference type="SAM" id="Phobius"/>
    </source>
</evidence>
<gene>
    <name evidence="2" type="ORF">QUV98_02375</name>
</gene>
<keyword evidence="3" id="KW-1185">Reference proteome</keyword>
<keyword evidence="1" id="KW-0812">Transmembrane</keyword>
<keyword evidence="1" id="KW-1133">Transmembrane helix</keyword>